<keyword evidence="8 14" id="KW-0326">Glycosidase</keyword>
<dbReference type="Pfam" id="PF01532">
    <property type="entry name" value="Glyco_hydro_47"/>
    <property type="match status" value="1"/>
</dbReference>
<evidence type="ECO:0000313" key="17">
    <source>
        <dbReference type="Proteomes" id="UP000800041"/>
    </source>
</evidence>
<dbReference type="PRINTS" id="PR00747">
    <property type="entry name" value="GLYHDRLASE47"/>
</dbReference>
<dbReference type="PANTHER" id="PTHR11742">
    <property type="entry name" value="MANNOSYL-OLIGOSACCHARIDE ALPHA-1,2-MANNOSIDASE-RELATED"/>
    <property type="match status" value="1"/>
</dbReference>
<feature type="active site" description="Proton donor" evidence="11">
    <location>
        <position position="388"/>
    </location>
</feature>
<evidence type="ECO:0000256" key="1">
    <source>
        <dbReference type="ARBA" id="ARBA00001913"/>
    </source>
</evidence>
<comment type="similarity">
    <text evidence="3 14">Belongs to the glycosyl hydrolase 47 family.</text>
</comment>
<feature type="disulfide bond" evidence="13">
    <location>
        <begin position="345"/>
        <end position="374"/>
    </location>
</feature>
<proteinExistence type="inferred from homology"/>
<keyword evidence="4 15" id="KW-0732">Signal</keyword>
<evidence type="ECO:0000256" key="2">
    <source>
        <dbReference type="ARBA" id="ARBA00004922"/>
    </source>
</evidence>
<comment type="pathway">
    <text evidence="2">Protein modification; protein glycosylation.</text>
</comment>
<evidence type="ECO:0000256" key="5">
    <source>
        <dbReference type="ARBA" id="ARBA00022801"/>
    </source>
</evidence>
<keyword evidence="17" id="KW-1185">Reference proteome</keyword>
<dbReference type="InterPro" id="IPR001382">
    <property type="entry name" value="Glyco_hydro_47"/>
</dbReference>
<dbReference type="FunFam" id="1.50.10.10:FF:000047">
    <property type="entry name" value="Mannosyl-oligosaccharide alpha-1,2-mannosidase"/>
    <property type="match status" value="1"/>
</dbReference>
<comment type="catalytic activity">
    <reaction evidence="9">
        <text>N(4)-(alpha-D-Man-(1-&gt;2)-alpha-D-Man-(1-&gt;2)-alpha-D-Man-(1-&gt;3)-[alpha-D-Man-(1-&gt;3)-[alpha-D-Man-(1-&gt;2)-alpha-D-Man-(1-&gt;6)]-alpha-D-Man-(1-&gt;6)]-beta-D-Man-(1-&gt;4)-beta-D-GlcNAc-(1-&gt;4)-beta-D-GlcNAc)-L-asparaginyl-[protein] (N-glucan mannose isomer 8A1,2,3B1,3) + 3 H2O = N(4)-(alpha-D-Man-(1-&gt;3)-[alpha-D-Man-(1-&gt;3)-[alpha-D-Man-(1-&gt;6)]-alpha-D-Man-(1-&gt;6)]-beta-D-Man-(1-&gt;4)-beta-D-GlcNAc-(1-&gt;4)-beta-D-GlcNAc)-L-asparaginyl-[protein] (N-glucan mannose isomer 5A1,2) + 3 beta-D-mannose</text>
        <dbReference type="Rhea" id="RHEA:56028"/>
        <dbReference type="Rhea" id="RHEA-COMP:14358"/>
        <dbReference type="Rhea" id="RHEA-COMP:14367"/>
        <dbReference type="ChEBI" id="CHEBI:15377"/>
        <dbReference type="ChEBI" id="CHEBI:28563"/>
        <dbReference type="ChEBI" id="CHEBI:59087"/>
        <dbReference type="ChEBI" id="CHEBI:60628"/>
        <dbReference type="EC" id="3.2.1.113"/>
    </reaction>
</comment>
<dbReference type="EC" id="3.2.1.-" evidence="14"/>
<keyword evidence="7" id="KW-0325">Glycoprotein</keyword>
<dbReference type="GO" id="GO:0036503">
    <property type="term" value="P:ERAD pathway"/>
    <property type="evidence" value="ECO:0007669"/>
    <property type="project" value="UniProtKB-ARBA"/>
</dbReference>
<protein>
    <recommendedName>
        <fullName evidence="14">alpha-1,2-Mannosidase</fullName>
        <ecNumber evidence="14">3.2.1.-</ecNumber>
    </recommendedName>
</protein>
<keyword evidence="12" id="KW-0479">Metal-binding</keyword>
<dbReference type="PANTHER" id="PTHR11742:SF101">
    <property type="entry name" value="MANNOSYL-OLIGOSACCHARIDE ALPHA-1,2-MANNOSIDASE 1B"/>
    <property type="match status" value="1"/>
</dbReference>
<comment type="cofactor">
    <cofactor evidence="1 12">
        <name>Ca(2+)</name>
        <dbReference type="ChEBI" id="CHEBI:29108"/>
    </cofactor>
</comment>
<feature type="active site" description="Proton donor" evidence="11">
    <location>
        <position position="132"/>
    </location>
</feature>
<evidence type="ECO:0000256" key="14">
    <source>
        <dbReference type="RuleBase" id="RU361193"/>
    </source>
</evidence>
<evidence type="ECO:0000256" key="4">
    <source>
        <dbReference type="ARBA" id="ARBA00022729"/>
    </source>
</evidence>
<accession>A0A6G1H3C3</accession>
<dbReference type="UniPathway" id="UPA00378"/>
<keyword evidence="6 13" id="KW-1015">Disulfide bond</keyword>
<feature type="chain" id="PRO_5026054425" description="alpha-1,2-Mannosidase" evidence="15">
    <location>
        <begin position="20"/>
        <end position="532"/>
    </location>
</feature>
<keyword evidence="5 14" id="KW-0378">Hydrolase</keyword>
<dbReference type="GO" id="GO:0016020">
    <property type="term" value="C:membrane"/>
    <property type="evidence" value="ECO:0007669"/>
    <property type="project" value="InterPro"/>
</dbReference>
<sequence>MRVSTFAFAALSIPHLSSAAALNFPTTYRLPASPSAYPSHENTSSAYRAEQVKAAFKFAWDGYYKYAFPNDELKPVTNSFSNSRNGWGASAVDALSTAILMELPEVVEQVVAHIQIVDYTKTDPNIPVSLFETTIRYLGGMLSGYDLLKGPFAHLAPSVSGDEALDKILAQSKILADTLAYAFYTPSGLPYNNLYPLNRSTDNDPLNGPAGAGTLVLEWTRLSDLLDNPVYAALAQRAQQNLLHPKPSWTEPWPGLVGSTVNVTSGLFTDADGSWSGGVDSFYEYLLKLWIYDPKRFGEYRERWIAAADSTIAHLPSHPISRPDITWLAAYSGRNLLNQSQHLTCFDGGSFLLGGATLNEQKYIDFGLELVDGCHETYTATATGIGPEIFAWNTTILAQMNSTNTSIFFAEHGFFIADSSYVLRPEVIESYYHAYRVTKDPKYQDWTWQAFQSIVHTTKVNEGFSSIANVNVVGGGGFADMQESFLFAEVLKYCFMIFADQGAEWQVLDKGVKGGNKWVFNTEAHPVRVFGS</sequence>
<evidence type="ECO:0000313" key="16">
    <source>
        <dbReference type="EMBL" id="KAF1987520.1"/>
    </source>
</evidence>
<evidence type="ECO:0000256" key="8">
    <source>
        <dbReference type="ARBA" id="ARBA00023295"/>
    </source>
</evidence>
<gene>
    <name evidence="16" type="ORF">K402DRAFT_330505</name>
</gene>
<evidence type="ECO:0000256" key="9">
    <source>
        <dbReference type="ARBA" id="ARBA00047669"/>
    </source>
</evidence>
<dbReference type="AlphaFoldDB" id="A0A6G1H3C3"/>
<evidence type="ECO:0000256" key="13">
    <source>
        <dbReference type="PIRSR" id="PIRSR601382-3"/>
    </source>
</evidence>
<evidence type="ECO:0000256" key="15">
    <source>
        <dbReference type="SAM" id="SignalP"/>
    </source>
</evidence>
<feature type="signal peptide" evidence="15">
    <location>
        <begin position="1"/>
        <end position="19"/>
    </location>
</feature>
<dbReference type="EMBL" id="ML977152">
    <property type="protein sequence ID" value="KAF1987520.1"/>
    <property type="molecule type" value="Genomic_DNA"/>
</dbReference>
<evidence type="ECO:0000256" key="7">
    <source>
        <dbReference type="ARBA" id="ARBA00023180"/>
    </source>
</evidence>
<dbReference type="InterPro" id="IPR012341">
    <property type="entry name" value="6hp_glycosidase-like_sf"/>
</dbReference>
<evidence type="ECO:0000256" key="6">
    <source>
        <dbReference type="ARBA" id="ARBA00023157"/>
    </source>
</evidence>
<dbReference type="GO" id="GO:0004571">
    <property type="term" value="F:mannosyl-oligosaccharide 1,2-alpha-mannosidase activity"/>
    <property type="evidence" value="ECO:0007669"/>
    <property type="project" value="UniProtKB-EC"/>
</dbReference>
<keyword evidence="12" id="KW-0106">Calcium</keyword>
<dbReference type="InterPro" id="IPR036026">
    <property type="entry name" value="Seven-hairpin_glycosidases"/>
</dbReference>
<reference evidence="16" key="1">
    <citation type="journal article" date="2020" name="Stud. Mycol.">
        <title>101 Dothideomycetes genomes: a test case for predicting lifestyles and emergence of pathogens.</title>
        <authorList>
            <person name="Haridas S."/>
            <person name="Albert R."/>
            <person name="Binder M."/>
            <person name="Bloem J."/>
            <person name="Labutti K."/>
            <person name="Salamov A."/>
            <person name="Andreopoulos B."/>
            <person name="Baker S."/>
            <person name="Barry K."/>
            <person name="Bills G."/>
            <person name="Bluhm B."/>
            <person name="Cannon C."/>
            <person name="Castanera R."/>
            <person name="Culley D."/>
            <person name="Daum C."/>
            <person name="Ezra D."/>
            <person name="Gonzalez J."/>
            <person name="Henrissat B."/>
            <person name="Kuo A."/>
            <person name="Liang C."/>
            <person name="Lipzen A."/>
            <person name="Lutzoni F."/>
            <person name="Magnuson J."/>
            <person name="Mondo S."/>
            <person name="Nolan M."/>
            <person name="Ohm R."/>
            <person name="Pangilinan J."/>
            <person name="Park H.-J."/>
            <person name="Ramirez L."/>
            <person name="Alfaro M."/>
            <person name="Sun H."/>
            <person name="Tritt A."/>
            <person name="Yoshinaga Y."/>
            <person name="Zwiers L.-H."/>
            <person name="Turgeon B."/>
            <person name="Goodwin S."/>
            <person name="Spatafora J."/>
            <person name="Crous P."/>
            <person name="Grigoriev I."/>
        </authorList>
    </citation>
    <scope>NUCLEOTIDE SEQUENCE</scope>
    <source>
        <strain evidence="16">CBS 113979</strain>
    </source>
</reference>
<dbReference type="Gene3D" id="1.50.10.10">
    <property type="match status" value="1"/>
</dbReference>
<dbReference type="OrthoDB" id="8118055at2759"/>
<feature type="active site" evidence="11">
    <location>
        <position position="280"/>
    </location>
</feature>
<dbReference type="GO" id="GO:0005783">
    <property type="term" value="C:endoplasmic reticulum"/>
    <property type="evidence" value="ECO:0007669"/>
    <property type="project" value="TreeGrafter"/>
</dbReference>
<evidence type="ECO:0000256" key="10">
    <source>
        <dbReference type="ARBA" id="ARBA00048605"/>
    </source>
</evidence>
<feature type="binding site" evidence="12">
    <location>
        <position position="522"/>
    </location>
    <ligand>
        <name>Ca(2+)</name>
        <dbReference type="ChEBI" id="CHEBI:29108"/>
    </ligand>
</feature>
<feature type="active site" evidence="11">
    <location>
        <position position="426"/>
    </location>
</feature>
<name>A0A6G1H3C3_9PEZI</name>
<evidence type="ECO:0000256" key="12">
    <source>
        <dbReference type="PIRSR" id="PIRSR601382-2"/>
    </source>
</evidence>
<comment type="catalytic activity">
    <reaction evidence="10">
        <text>N(4)-(alpha-D-Man-(1-&gt;2)-alpha-D-Man-(1-&gt;2)-alpha-D-Man-(1-&gt;3)-[alpha-D-Man-(1-&gt;2)-alpha-D-Man-(1-&gt;3)-[alpha-D-Man-(1-&gt;2)-alpha-D-Man-(1-&gt;6)]-alpha-D-Man-(1-&gt;6)]-beta-D-Man-(1-&gt;4)-beta-D-GlcNAc-(1-&gt;4)-beta-D-GlcNAc)-L-asparaginyl-[protein] (N-glucan mannose isomer 9A1,2,3B1,2,3) + 4 H2O = N(4)-(alpha-D-Man-(1-&gt;3)-[alpha-D-Man-(1-&gt;3)-[alpha-D-Man-(1-&gt;6)]-alpha-D-Man-(1-&gt;6)]-beta-D-Man-(1-&gt;4)-beta-D-GlcNAc-(1-&gt;4)-beta-D-GlcNAc)-L-asparaginyl-[protein] (N-glucan mannose isomer 5A1,2) + 4 beta-D-mannose</text>
        <dbReference type="Rhea" id="RHEA:56008"/>
        <dbReference type="Rhea" id="RHEA-COMP:14356"/>
        <dbReference type="Rhea" id="RHEA-COMP:14367"/>
        <dbReference type="ChEBI" id="CHEBI:15377"/>
        <dbReference type="ChEBI" id="CHEBI:28563"/>
        <dbReference type="ChEBI" id="CHEBI:59087"/>
        <dbReference type="ChEBI" id="CHEBI:139493"/>
        <dbReference type="EC" id="3.2.1.113"/>
    </reaction>
</comment>
<organism evidence="16 17">
    <name type="scientific">Aulographum hederae CBS 113979</name>
    <dbReference type="NCBI Taxonomy" id="1176131"/>
    <lineage>
        <taxon>Eukaryota</taxon>
        <taxon>Fungi</taxon>
        <taxon>Dikarya</taxon>
        <taxon>Ascomycota</taxon>
        <taxon>Pezizomycotina</taxon>
        <taxon>Dothideomycetes</taxon>
        <taxon>Pleosporomycetidae</taxon>
        <taxon>Aulographales</taxon>
        <taxon>Aulographaceae</taxon>
    </lineage>
</organism>
<dbReference type="SUPFAM" id="SSF48225">
    <property type="entry name" value="Seven-hairpin glycosidases"/>
    <property type="match status" value="1"/>
</dbReference>
<dbReference type="GO" id="GO:0005509">
    <property type="term" value="F:calcium ion binding"/>
    <property type="evidence" value="ECO:0007669"/>
    <property type="project" value="InterPro"/>
</dbReference>
<evidence type="ECO:0000256" key="3">
    <source>
        <dbReference type="ARBA" id="ARBA00007658"/>
    </source>
</evidence>
<evidence type="ECO:0000256" key="11">
    <source>
        <dbReference type="PIRSR" id="PIRSR601382-1"/>
    </source>
</evidence>
<dbReference type="InterPro" id="IPR050749">
    <property type="entry name" value="Glycosyl_Hydrolase_47"/>
</dbReference>
<dbReference type="GO" id="GO:0005975">
    <property type="term" value="P:carbohydrate metabolic process"/>
    <property type="evidence" value="ECO:0007669"/>
    <property type="project" value="InterPro"/>
</dbReference>
<dbReference type="Proteomes" id="UP000800041">
    <property type="component" value="Unassembled WGS sequence"/>
</dbReference>